<keyword evidence="3" id="KW-1185">Reference proteome</keyword>
<dbReference type="Gene3D" id="2.60.40.10">
    <property type="entry name" value="Immunoglobulins"/>
    <property type="match status" value="1"/>
</dbReference>
<comment type="caution">
    <text evidence="2">The sequence shown here is derived from an EMBL/GenBank/DDBJ whole genome shotgun (WGS) entry which is preliminary data.</text>
</comment>
<dbReference type="SUPFAM" id="SSF48726">
    <property type="entry name" value="Immunoglobulin"/>
    <property type="match status" value="1"/>
</dbReference>
<dbReference type="AlphaFoldDB" id="A0AAD3NQG8"/>
<evidence type="ECO:0000256" key="1">
    <source>
        <dbReference type="SAM" id="MobiDB-lite"/>
    </source>
</evidence>
<reference evidence="2" key="1">
    <citation type="submission" date="2022-08" db="EMBL/GenBank/DDBJ databases">
        <title>Genome sequencing of akame (Lates japonicus).</title>
        <authorList>
            <person name="Hashiguchi Y."/>
            <person name="Takahashi H."/>
        </authorList>
    </citation>
    <scope>NUCLEOTIDE SEQUENCE</scope>
    <source>
        <strain evidence="2">Kochi</strain>
    </source>
</reference>
<evidence type="ECO:0000313" key="2">
    <source>
        <dbReference type="EMBL" id="GLD75306.1"/>
    </source>
</evidence>
<dbReference type="InterPro" id="IPR036179">
    <property type="entry name" value="Ig-like_dom_sf"/>
</dbReference>
<gene>
    <name evidence="2" type="ORF">AKAME5_002664000</name>
</gene>
<accession>A0AAD3NQG8</accession>
<dbReference type="Proteomes" id="UP001279410">
    <property type="component" value="Unassembled WGS sequence"/>
</dbReference>
<feature type="compositionally biased region" description="Basic and acidic residues" evidence="1">
    <location>
        <begin position="1"/>
        <end position="31"/>
    </location>
</feature>
<proteinExistence type="predicted"/>
<name>A0AAD3NQG8_LATJO</name>
<feature type="region of interest" description="Disordered" evidence="1">
    <location>
        <begin position="1"/>
        <end position="33"/>
    </location>
</feature>
<organism evidence="2 3">
    <name type="scientific">Lates japonicus</name>
    <name type="common">Japanese lates</name>
    <dbReference type="NCBI Taxonomy" id="270547"/>
    <lineage>
        <taxon>Eukaryota</taxon>
        <taxon>Metazoa</taxon>
        <taxon>Chordata</taxon>
        <taxon>Craniata</taxon>
        <taxon>Vertebrata</taxon>
        <taxon>Euteleostomi</taxon>
        <taxon>Actinopterygii</taxon>
        <taxon>Neopterygii</taxon>
        <taxon>Teleostei</taxon>
        <taxon>Neoteleostei</taxon>
        <taxon>Acanthomorphata</taxon>
        <taxon>Carangaria</taxon>
        <taxon>Carangaria incertae sedis</taxon>
        <taxon>Centropomidae</taxon>
        <taxon>Lates</taxon>
    </lineage>
</organism>
<dbReference type="EMBL" id="BRZM01002853">
    <property type="protein sequence ID" value="GLD75306.1"/>
    <property type="molecule type" value="Genomic_DNA"/>
</dbReference>
<sequence>MKKKVEREKMEGRKEEKQKESKEGVLGEDRKKERKRKQVWCVRFSQEPADQSVVLGERVVLSCVVFNYSGIVQWTKDGLALGIGEGLRAGPGIYTMYCGLWTSASTTESQCRAVDDSLSQCQATEAPCAQEAQDSIRFLQNPIHYLHPPLLSLSSPSFLARQEVLRMGRMGDKGGVLLEARECVCHHCRSSFFLHWPVSCQVFSAVELNVSILVDVHCSESKH</sequence>
<protein>
    <submittedName>
        <fullName evidence="2">Kin of IRRE-like protein 1b</fullName>
    </submittedName>
</protein>
<dbReference type="InterPro" id="IPR013783">
    <property type="entry name" value="Ig-like_fold"/>
</dbReference>
<evidence type="ECO:0000313" key="3">
    <source>
        <dbReference type="Proteomes" id="UP001279410"/>
    </source>
</evidence>